<evidence type="ECO:0000313" key="2">
    <source>
        <dbReference type="EMBL" id="GAV75505.1"/>
    </source>
</evidence>
<feature type="compositionally biased region" description="Basic and acidic residues" evidence="1">
    <location>
        <begin position="184"/>
        <end position="200"/>
    </location>
</feature>
<protein>
    <recommendedName>
        <fullName evidence="4">Syringolide-induced protein 14-1-1</fullName>
    </recommendedName>
</protein>
<dbReference type="InParanoid" id="A0A1Q3C5I9"/>
<sequence length="245" mass="27648">MEKQHSQAKPKYKFFKLLRKAASTASFQNHPPLISPSRDKRSSDNTNKIKSHVGIGFSGPMRSIILDEARRNPKNDVFETEEPTSPKVSCMGQIKHKRKIKKAKRVSLPQQVTIKETEPKKKQVSKFKKMFSGAKQGRFSAKSDVNNDKPLSDGAPALSQIKRFASGRDAFAGFDWTAQIAPVESDHRNYHSDEERGDSDREGDEPIIPFSAPIMVGGGVALQPRREVNLWKRRTMNPPRQLKLI</sequence>
<dbReference type="InterPro" id="IPR038796">
    <property type="entry name" value="At1g76070-like"/>
</dbReference>
<evidence type="ECO:0000313" key="3">
    <source>
        <dbReference type="Proteomes" id="UP000187406"/>
    </source>
</evidence>
<evidence type="ECO:0000256" key="1">
    <source>
        <dbReference type="SAM" id="MobiDB-lite"/>
    </source>
</evidence>
<keyword evidence="3" id="KW-1185">Reference proteome</keyword>
<dbReference type="OrthoDB" id="1926132at2759"/>
<accession>A0A1Q3C5I9</accession>
<feature type="region of interest" description="Disordered" evidence="1">
    <location>
        <begin position="23"/>
        <end position="55"/>
    </location>
</feature>
<dbReference type="EMBL" id="BDDD01001373">
    <property type="protein sequence ID" value="GAV75505.1"/>
    <property type="molecule type" value="Genomic_DNA"/>
</dbReference>
<dbReference type="PANTHER" id="PTHR34779:SF1">
    <property type="entry name" value="OS09G0542900 PROTEIN"/>
    <property type="match status" value="1"/>
</dbReference>
<organism evidence="2 3">
    <name type="scientific">Cephalotus follicularis</name>
    <name type="common">Albany pitcher plant</name>
    <dbReference type="NCBI Taxonomy" id="3775"/>
    <lineage>
        <taxon>Eukaryota</taxon>
        <taxon>Viridiplantae</taxon>
        <taxon>Streptophyta</taxon>
        <taxon>Embryophyta</taxon>
        <taxon>Tracheophyta</taxon>
        <taxon>Spermatophyta</taxon>
        <taxon>Magnoliopsida</taxon>
        <taxon>eudicotyledons</taxon>
        <taxon>Gunneridae</taxon>
        <taxon>Pentapetalae</taxon>
        <taxon>rosids</taxon>
        <taxon>fabids</taxon>
        <taxon>Oxalidales</taxon>
        <taxon>Cephalotaceae</taxon>
        <taxon>Cephalotus</taxon>
    </lineage>
</organism>
<dbReference type="Proteomes" id="UP000187406">
    <property type="component" value="Unassembled WGS sequence"/>
</dbReference>
<dbReference type="FunCoup" id="A0A1Q3C5I9">
    <property type="interactions" value="320"/>
</dbReference>
<proteinExistence type="predicted"/>
<name>A0A1Q3C5I9_CEPFO</name>
<evidence type="ECO:0008006" key="4">
    <source>
        <dbReference type="Google" id="ProtNLM"/>
    </source>
</evidence>
<dbReference type="AlphaFoldDB" id="A0A1Q3C5I9"/>
<dbReference type="PANTHER" id="PTHR34779">
    <property type="entry name" value="OS09G0542900 PROTEIN"/>
    <property type="match status" value="1"/>
</dbReference>
<reference evidence="3" key="1">
    <citation type="submission" date="2016-04" db="EMBL/GenBank/DDBJ databases">
        <title>Cephalotus genome sequencing.</title>
        <authorList>
            <person name="Fukushima K."/>
            <person name="Hasebe M."/>
            <person name="Fang X."/>
        </authorList>
    </citation>
    <scope>NUCLEOTIDE SEQUENCE [LARGE SCALE GENOMIC DNA]</scope>
    <source>
        <strain evidence="3">cv. St1</strain>
    </source>
</reference>
<feature type="region of interest" description="Disordered" evidence="1">
    <location>
        <begin position="182"/>
        <end position="211"/>
    </location>
</feature>
<comment type="caution">
    <text evidence="2">The sequence shown here is derived from an EMBL/GenBank/DDBJ whole genome shotgun (WGS) entry which is preliminary data.</text>
</comment>
<feature type="compositionally biased region" description="Basic residues" evidence="1">
    <location>
        <begin position="94"/>
        <end position="105"/>
    </location>
</feature>
<dbReference type="STRING" id="3775.A0A1Q3C5I9"/>
<feature type="region of interest" description="Disordered" evidence="1">
    <location>
        <begin position="75"/>
        <end position="155"/>
    </location>
</feature>
<gene>
    <name evidence="2" type="ORF">CFOL_v3_18984</name>
</gene>